<protein>
    <recommendedName>
        <fullName evidence="3">Fungal N-terminal domain-containing protein</fullName>
    </recommendedName>
</protein>
<name>A0A1G4BD53_9PEZI</name>
<dbReference type="AlphaFoldDB" id="A0A1G4BD53"/>
<dbReference type="GeneID" id="34558505"/>
<dbReference type="RefSeq" id="XP_022476460.1">
    <property type="nucleotide sequence ID" value="XM_022616995.1"/>
</dbReference>
<comment type="caution">
    <text evidence="1">The sequence shown here is derived from an EMBL/GenBank/DDBJ whole genome shotgun (WGS) entry which is preliminary data.</text>
</comment>
<proteinExistence type="predicted"/>
<organism evidence="1 2">
    <name type="scientific">Colletotrichum orchidophilum</name>
    <dbReference type="NCBI Taxonomy" id="1209926"/>
    <lineage>
        <taxon>Eukaryota</taxon>
        <taxon>Fungi</taxon>
        <taxon>Dikarya</taxon>
        <taxon>Ascomycota</taxon>
        <taxon>Pezizomycotina</taxon>
        <taxon>Sordariomycetes</taxon>
        <taxon>Hypocreomycetidae</taxon>
        <taxon>Glomerellales</taxon>
        <taxon>Glomerellaceae</taxon>
        <taxon>Colletotrichum</taxon>
    </lineage>
</organism>
<evidence type="ECO:0000313" key="2">
    <source>
        <dbReference type="Proteomes" id="UP000176998"/>
    </source>
</evidence>
<sequence>MADILGTVVGVVSLGLQLCSGITKYLDGVKGHREDIASASRQCQSLEAFLIQLRDMQSRIAGATNGDAIERAVSSVNAELDGLRTFVDEIRRSEDSSGSFSEWISERKKQAIYPFKRSQLDRLETQLSKANEALQTAIQVAQLYVRK</sequence>
<evidence type="ECO:0000313" key="1">
    <source>
        <dbReference type="EMBL" id="OHE99311.1"/>
    </source>
</evidence>
<dbReference type="EMBL" id="MJBS01000037">
    <property type="protein sequence ID" value="OHE99311.1"/>
    <property type="molecule type" value="Genomic_DNA"/>
</dbReference>
<reference evidence="1 2" key="1">
    <citation type="submission" date="2016-09" db="EMBL/GenBank/DDBJ databases">
        <authorList>
            <person name="Capua I."/>
            <person name="De Benedictis P."/>
            <person name="Joannis T."/>
            <person name="Lombin L.H."/>
            <person name="Cattoli G."/>
        </authorList>
    </citation>
    <scope>NUCLEOTIDE SEQUENCE [LARGE SCALE GENOMIC DNA]</scope>
    <source>
        <strain evidence="1 2">IMI 309357</strain>
    </source>
</reference>
<evidence type="ECO:0008006" key="3">
    <source>
        <dbReference type="Google" id="ProtNLM"/>
    </source>
</evidence>
<gene>
    <name evidence="1" type="ORF">CORC01_05352</name>
</gene>
<keyword evidence="2" id="KW-1185">Reference proteome</keyword>
<accession>A0A1G4BD53</accession>
<dbReference type="OrthoDB" id="1577640at2759"/>
<dbReference type="Proteomes" id="UP000176998">
    <property type="component" value="Unassembled WGS sequence"/>
</dbReference>